<keyword evidence="1" id="KW-0812">Transmembrane</keyword>
<dbReference type="EMBL" id="FXXQ01000004">
    <property type="protein sequence ID" value="SMX23565.1"/>
    <property type="molecule type" value="Genomic_DNA"/>
</dbReference>
<sequence>MTPLVRLFIRQGLFGLALGLIFAILVVGFNVANLRHLVQNVDGGYMAFWLLAFFSGSVFGGAHIAITVMMMQWKSEDEHQKEK</sequence>
<evidence type="ECO:0000313" key="2">
    <source>
        <dbReference type="EMBL" id="SMX23565.1"/>
    </source>
</evidence>
<feature type="transmembrane region" description="Helical" evidence="1">
    <location>
        <begin position="12"/>
        <end position="34"/>
    </location>
</feature>
<protein>
    <submittedName>
        <fullName evidence="2">Uncharacterized protein</fullName>
    </submittedName>
</protein>
<gene>
    <name evidence="2" type="ORF">BOA8489_01675</name>
</gene>
<keyword evidence="1" id="KW-0472">Membrane</keyword>
<evidence type="ECO:0000313" key="3">
    <source>
        <dbReference type="Proteomes" id="UP000201838"/>
    </source>
</evidence>
<dbReference type="AlphaFoldDB" id="A0A238J067"/>
<dbReference type="RefSeq" id="WP_093973531.1">
    <property type="nucleotide sequence ID" value="NZ_FXXQ01000004.1"/>
</dbReference>
<dbReference type="Proteomes" id="UP000201838">
    <property type="component" value="Unassembled WGS sequence"/>
</dbReference>
<keyword evidence="3" id="KW-1185">Reference proteome</keyword>
<dbReference type="OrthoDB" id="8115457at2"/>
<name>A0A238J067_9RHOB</name>
<evidence type="ECO:0000256" key="1">
    <source>
        <dbReference type="SAM" id="Phobius"/>
    </source>
</evidence>
<accession>A0A238J067</accession>
<feature type="transmembrane region" description="Helical" evidence="1">
    <location>
        <begin position="46"/>
        <end position="71"/>
    </location>
</feature>
<reference evidence="2 3" key="1">
    <citation type="submission" date="2017-05" db="EMBL/GenBank/DDBJ databases">
        <authorList>
            <person name="Song R."/>
            <person name="Chenine A.L."/>
            <person name="Ruprecht R.M."/>
        </authorList>
    </citation>
    <scope>NUCLEOTIDE SEQUENCE [LARGE SCALE GENOMIC DNA]</scope>
    <source>
        <strain evidence="2 3">CECT 8489</strain>
    </source>
</reference>
<organism evidence="2 3">
    <name type="scientific">Boseongicola aestuarii</name>
    <dbReference type="NCBI Taxonomy" id="1470561"/>
    <lineage>
        <taxon>Bacteria</taxon>
        <taxon>Pseudomonadati</taxon>
        <taxon>Pseudomonadota</taxon>
        <taxon>Alphaproteobacteria</taxon>
        <taxon>Rhodobacterales</taxon>
        <taxon>Paracoccaceae</taxon>
        <taxon>Boseongicola</taxon>
    </lineage>
</organism>
<proteinExistence type="predicted"/>
<keyword evidence="1" id="KW-1133">Transmembrane helix</keyword>